<reference evidence="2 3" key="1">
    <citation type="submission" date="2019-12" db="EMBL/GenBank/DDBJ databases">
        <title>Halomonas rutogse sp. nov. isolated from two lakes on Tibetan Plateau.</title>
        <authorList>
            <person name="Gao P."/>
        </authorList>
    </citation>
    <scope>NUCLEOTIDE SEQUENCE [LARGE SCALE GENOMIC DNA]</scope>
    <source>
        <strain evidence="2 3">ZH2S</strain>
    </source>
</reference>
<organism evidence="2 3">
    <name type="scientific">Vreelandella zhuhanensis</name>
    <dbReference type="NCBI Taxonomy" id="2684210"/>
    <lineage>
        <taxon>Bacteria</taxon>
        <taxon>Pseudomonadati</taxon>
        <taxon>Pseudomonadota</taxon>
        <taxon>Gammaproteobacteria</taxon>
        <taxon>Oceanospirillales</taxon>
        <taxon>Halomonadaceae</taxon>
        <taxon>Vreelandella</taxon>
    </lineage>
</organism>
<evidence type="ECO:0000313" key="3">
    <source>
        <dbReference type="Proteomes" id="UP000437638"/>
    </source>
</evidence>
<gene>
    <name evidence="2" type="ORF">GPM19_07080</name>
</gene>
<sequence length="24" mass="2852">MCRYFDCQVGDIFEYQPHGTNQSL</sequence>
<feature type="domain" description="HTH cro/C1-type" evidence="1">
    <location>
        <begin position="2"/>
        <end position="17"/>
    </location>
</feature>
<evidence type="ECO:0000259" key="1">
    <source>
        <dbReference type="Pfam" id="PF13443"/>
    </source>
</evidence>
<protein>
    <recommendedName>
        <fullName evidence="1">HTH cro/C1-type domain-containing protein</fullName>
    </recommendedName>
</protein>
<evidence type="ECO:0000313" key="2">
    <source>
        <dbReference type="EMBL" id="MWJ27970.1"/>
    </source>
</evidence>
<dbReference type="Pfam" id="PF13443">
    <property type="entry name" value="HTH_26"/>
    <property type="match status" value="1"/>
</dbReference>
<keyword evidence="3" id="KW-1185">Reference proteome</keyword>
<dbReference type="AlphaFoldDB" id="A0A7X3H1U4"/>
<name>A0A7X3H1U4_9GAMM</name>
<accession>A0A7X3H1U4</accession>
<proteinExistence type="predicted"/>
<comment type="caution">
    <text evidence="2">The sequence shown here is derived from an EMBL/GenBank/DDBJ whole genome shotgun (WGS) entry which is preliminary data.</text>
</comment>
<dbReference type="InterPro" id="IPR001387">
    <property type="entry name" value="Cro/C1-type_HTH"/>
</dbReference>
<dbReference type="EMBL" id="WTKP01000004">
    <property type="protein sequence ID" value="MWJ27970.1"/>
    <property type="molecule type" value="Genomic_DNA"/>
</dbReference>
<dbReference type="Proteomes" id="UP000437638">
    <property type="component" value="Unassembled WGS sequence"/>
</dbReference>